<dbReference type="Proteomes" id="UP001614394">
    <property type="component" value="Unassembled WGS sequence"/>
</dbReference>
<evidence type="ECO:0000313" key="2">
    <source>
        <dbReference type="Proteomes" id="UP001614394"/>
    </source>
</evidence>
<protein>
    <submittedName>
        <fullName evidence="1">Uncharacterized protein</fullName>
    </submittedName>
</protein>
<keyword evidence="2" id="KW-1185">Reference proteome</keyword>
<comment type="caution">
    <text evidence="1">The sequence shown here is derived from an EMBL/GenBank/DDBJ whole genome shotgun (WGS) entry which is preliminary data.</text>
</comment>
<proteinExistence type="predicted"/>
<evidence type="ECO:0000313" key="1">
    <source>
        <dbReference type="EMBL" id="MFI9103181.1"/>
    </source>
</evidence>
<sequence>MSPDVLPVGGRTQVGAAADALVPVATGNGYGYGFGRVSAYR</sequence>
<name>A0ABW8CCS8_9ACTN</name>
<dbReference type="EMBL" id="JBITYG010000006">
    <property type="protein sequence ID" value="MFI9103181.1"/>
    <property type="molecule type" value="Genomic_DNA"/>
</dbReference>
<gene>
    <name evidence="1" type="ORF">ACIGXA_21930</name>
</gene>
<accession>A0ABW8CCS8</accession>
<reference evidence="1 2" key="1">
    <citation type="submission" date="2024-10" db="EMBL/GenBank/DDBJ databases">
        <title>The Natural Products Discovery Center: Release of the First 8490 Sequenced Strains for Exploring Actinobacteria Biosynthetic Diversity.</title>
        <authorList>
            <person name="Kalkreuter E."/>
            <person name="Kautsar S.A."/>
            <person name="Yang D."/>
            <person name="Bader C.D."/>
            <person name="Teijaro C.N."/>
            <person name="Fluegel L."/>
            <person name="Davis C.M."/>
            <person name="Simpson J.R."/>
            <person name="Lauterbach L."/>
            <person name="Steele A.D."/>
            <person name="Gui C."/>
            <person name="Meng S."/>
            <person name="Li G."/>
            <person name="Viehrig K."/>
            <person name="Ye F."/>
            <person name="Su P."/>
            <person name="Kiefer A.F."/>
            <person name="Nichols A."/>
            <person name="Cepeda A.J."/>
            <person name="Yan W."/>
            <person name="Fan B."/>
            <person name="Jiang Y."/>
            <person name="Adhikari A."/>
            <person name="Zheng C.-J."/>
            <person name="Schuster L."/>
            <person name="Cowan T.M."/>
            <person name="Smanski M.J."/>
            <person name="Chevrette M.G."/>
            <person name="De Carvalho L.P.S."/>
            <person name="Shen B."/>
        </authorList>
    </citation>
    <scope>NUCLEOTIDE SEQUENCE [LARGE SCALE GENOMIC DNA]</scope>
    <source>
        <strain evidence="1 2">NPDC053399</strain>
    </source>
</reference>
<dbReference type="RefSeq" id="WP_399651818.1">
    <property type="nucleotide sequence ID" value="NZ_JBITYG010000006.1"/>
</dbReference>
<organism evidence="1 2">
    <name type="scientific">Streptomyces fildesensis</name>
    <dbReference type="NCBI Taxonomy" id="375757"/>
    <lineage>
        <taxon>Bacteria</taxon>
        <taxon>Bacillati</taxon>
        <taxon>Actinomycetota</taxon>
        <taxon>Actinomycetes</taxon>
        <taxon>Kitasatosporales</taxon>
        <taxon>Streptomycetaceae</taxon>
        <taxon>Streptomyces</taxon>
    </lineage>
</organism>